<dbReference type="SUPFAM" id="SSF48452">
    <property type="entry name" value="TPR-like"/>
    <property type="match status" value="1"/>
</dbReference>
<evidence type="ECO:0000313" key="4">
    <source>
        <dbReference type="Proteomes" id="UP001291309"/>
    </source>
</evidence>
<feature type="signal peptide" evidence="1">
    <location>
        <begin position="1"/>
        <end position="21"/>
    </location>
</feature>
<dbReference type="SUPFAM" id="SSF56601">
    <property type="entry name" value="beta-lactamase/transpeptidase-like"/>
    <property type="match status" value="1"/>
</dbReference>
<dbReference type="Gene3D" id="1.25.40.10">
    <property type="entry name" value="Tetratricopeptide repeat domain"/>
    <property type="match status" value="1"/>
</dbReference>
<feature type="chain" id="PRO_5047180438" evidence="1">
    <location>
        <begin position="22"/>
        <end position="708"/>
    </location>
</feature>
<proteinExistence type="predicted"/>
<evidence type="ECO:0000313" key="3">
    <source>
        <dbReference type="EMBL" id="MDY7225474.1"/>
    </source>
</evidence>
<evidence type="ECO:0000259" key="2">
    <source>
        <dbReference type="Pfam" id="PF00144"/>
    </source>
</evidence>
<dbReference type="Gene3D" id="3.40.710.10">
    <property type="entry name" value="DD-peptidase/beta-lactamase superfamily"/>
    <property type="match status" value="1"/>
</dbReference>
<dbReference type="PANTHER" id="PTHR46825">
    <property type="entry name" value="D-ALANYL-D-ALANINE-CARBOXYPEPTIDASE/ENDOPEPTIDASE AMPH"/>
    <property type="match status" value="1"/>
</dbReference>
<dbReference type="InterPro" id="IPR012338">
    <property type="entry name" value="Beta-lactam/transpept-like"/>
</dbReference>
<dbReference type="InterPro" id="IPR050491">
    <property type="entry name" value="AmpC-like"/>
</dbReference>
<dbReference type="PANTHER" id="PTHR46825:SF9">
    <property type="entry name" value="BETA-LACTAMASE-RELATED DOMAIN-CONTAINING PROTEIN"/>
    <property type="match status" value="1"/>
</dbReference>
<keyword evidence="3" id="KW-0378">Hydrolase</keyword>
<evidence type="ECO:0000256" key="1">
    <source>
        <dbReference type="SAM" id="SignalP"/>
    </source>
</evidence>
<dbReference type="InterPro" id="IPR011990">
    <property type="entry name" value="TPR-like_helical_dom_sf"/>
</dbReference>
<accession>A0ABU5GX90</accession>
<dbReference type="Proteomes" id="UP001291309">
    <property type="component" value="Unassembled WGS sequence"/>
</dbReference>
<keyword evidence="4" id="KW-1185">Reference proteome</keyword>
<reference evidence="3 4" key="1">
    <citation type="submission" date="2023-12" db="EMBL/GenBank/DDBJ databases">
        <title>the genome sequence of Hyalangium sp. s54d21.</title>
        <authorList>
            <person name="Zhang X."/>
        </authorList>
    </citation>
    <scope>NUCLEOTIDE SEQUENCE [LARGE SCALE GENOMIC DNA]</scope>
    <source>
        <strain evidence="4">s54d21</strain>
    </source>
</reference>
<sequence length="708" mass="77473">MSLRGSAWILLTVFLAWTASAAPKARAAPPPQLPPGTEAFPSEVTSALEVRLQEQLAGRLPAGLSVGVSLGDFAWTAGFGFRNVEKRLKATPRTTYRTASVAKSFTAIAILQLVEAGTVGLDDDIRTWVPDFPEKQWPVTVRQLLGHLGGVSHYRDPPHDSRITRRMTTAEAIAIFKDWPLVVEPGTEFTYTTYGYNLLGAAVEKASGLPFGEYLSRRVFTPAGMKTAAMDDYRTRDGWHAVGYRPVNGGIARSHRLDLSSRFGGGGARASVVDLLAFGRAVMASTLVTPETTRMMQMSMETRDGRLIDYGMGFAVYPTRGHYIVAHAGGQPETSTFLLLIPAERLAIAVAMNLEAQDDLLRELIATITEFLLEGGTRRRAVHAADPADEVLHEGLYRIYSYGRAFYTFNRAGYGLTPEPGSLPRAFTEASALLSHEAIAADPRAAQKKLKQAHHPRSERLFIRVGMHMAERIASAFGPQALSAYPAEGALPFFEDYLRACEQQKCAEALQFSPGLRADIVRLVGPWRRANAPELRPVLPRSVPEMNTRLEAIERAIQGVPLHPDFTEEVLELAQSPKTPPEETTRLLDWALRTHPASVATMLARADAFLLQEEDAESAELLYRRAFERPTGADALSPEKLLARAKKHPAALEVLRIAVKLHPNTPPLWQALAAREKEVGNADAARAALEQANGLPPPPAMLQSTPTP</sequence>
<protein>
    <submittedName>
        <fullName evidence="3">Serine hydrolase</fullName>
    </submittedName>
</protein>
<dbReference type="InterPro" id="IPR001466">
    <property type="entry name" value="Beta-lactam-related"/>
</dbReference>
<comment type="caution">
    <text evidence="3">The sequence shown here is derived from an EMBL/GenBank/DDBJ whole genome shotgun (WGS) entry which is preliminary data.</text>
</comment>
<organism evidence="3 4">
    <name type="scientific">Hyalangium rubrum</name>
    <dbReference type="NCBI Taxonomy" id="3103134"/>
    <lineage>
        <taxon>Bacteria</taxon>
        <taxon>Pseudomonadati</taxon>
        <taxon>Myxococcota</taxon>
        <taxon>Myxococcia</taxon>
        <taxon>Myxococcales</taxon>
        <taxon>Cystobacterineae</taxon>
        <taxon>Archangiaceae</taxon>
        <taxon>Hyalangium</taxon>
    </lineage>
</organism>
<dbReference type="EMBL" id="JAXIVS010000001">
    <property type="protein sequence ID" value="MDY7225474.1"/>
    <property type="molecule type" value="Genomic_DNA"/>
</dbReference>
<name>A0ABU5GX90_9BACT</name>
<gene>
    <name evidence="3" type="ORF">SYV04_03735</name>
</gene>
<keyword evidence="1" id="KW-0732">Signal</keyword>
<dbReference type="GO" id="GO:0016787">
    <property type="term" value="F:hydrolase activity"/>
    <property type="evidence" value="ECO:0007669"/>
    <property type="project" value="UniProtKB-KW"/>
</dbReference>
<feature type="domain" description="Beta-lactamase-related" evidence="2">
    <location>
        <begin position="63"/>
        <end position="357"/>
    </location>
</feature>
<dbReference type="RefSeq" id="WP_321544184.1">
    <property type="nucleotide sequence ID" value="NZ_JAXIVS010000001.1"/>
</dbReference>
<dbReference type="Pfam" id="PF00144">
    <property type="entry name" value="Beta-lactamase"/>
    <property type="match status" value="1"/>
</dbReference>